<dbReference type="PANTHER" id="PTHR11783">
    <property type="entry name" value="SULFOTRANSFERASE SULT"/>
    <property type="match status" value="1"/>
</dbReference>
<dbReference type="Gene3D" id="3.40.50.300">
    <property type="entry name" value="P-loop containing nucleotide triphosphate hydrolases"/>
    <property type="match status" value="1"/>
</dbReference>
<dbReference type="OMA" id="DTWIVTF"/>
<dbReference type="EMBL" id="GL437429">
    <property type="protein sequence ID" value="EFN70479.1"/>
    <property type="molecule type" value="Genomic_DNA"/>
</dbReference>
<dbReference type="InParanoid" id="E2A7W0"/>
<evidence type="ECO:0000256" key="1">
    <source>
        <dbReference type="ARBA" id="ARBA00005771"/>
    </source>
</evidence>
<name>E2A7W0_CAMFO</name>
<dbReference type="AlphaFoldDB" id="E2A7W0"/>
<feature type="domain" description="Sulfotransferase" evidence="3">
    <location>
        <begin position="59"/>
        <end position="317"/>
    </location>
</feature>
<dbReference type="OrthoDB" id="205623at2759"/>
<dbReference type="InterPro" id="IPR027417">
    <property type="entry name" value="P-loop_NTPase"/>
</dbReference>
<dbReference type="Pfam" id="PF00685">
    <property type="entry name" value="Sulfotransfer_1"/>
    <property type="match status" value="1"/>
</dbReference>
<dbReference type="Proteomes" id="UP000000311">
    <property type="component" value="Unassembled WGS sequence"/>
</dbReference>
<dbReference type="InterPro" id="IPR000863">
    <property type="entry name" value="Sulfotransferase_dom"/>
</dbReference>
<dbReference type="SUPFAM" id="SSF52540">
    <property type="entry name" value="P-loop containing nucleoside triphosphate hydrolases"/>
    <property type="match status" value="1"/>
</dbReference>
<comment type="similarity">
    <text evidence="1">Belongs to the sulfotransferase 1 family.</text>
</comment>
<protein>
    <submittedName>
        <fullName evidence="4">Sulfotransferase 1C4</fullName>
    </submittedName>
</protein>
<proteinExistence type="inferred from homology"/>
<gene>
    <name evidence="4" type="ORF">EAG_08109</name>
</gene>
<keyword evidence="5" id="KW-1185">Reference proteome</keyword>
<evidence type="ECO:0000256" key="2">
    <source>
        <dbReference type="ARBA" id="ARBA00022679"/>
    </source>
</evidence>
<evidence type="ECO:0000313" key="5">
    <source>
        <dbReference type="Proteomes" id="UP000000311"/>
    </source>
</evidence>
<reference evidence="4 5" key="1">
    <citation type="journal article" date="2010" name="Science">
        <title>Genomic comparison of the ants Camponotus floridanus and Harpegnathos saltator.</title>
        <authorList>
            <person name="Bonasio R."/>
            <person name="Zhang G."/>
            <person name="Ye C."/>
            <person name="Mutti N.S."/>
            <person name="Fang X."/>
            <person name="Qin N."/>
            <person name="Donahue G."/>
            <person name="Yang P."/>
            <person name="Li Q."/>
            <person name="Li C."/>
            <person name="Zhang P."/>
            <person name="Huang Z."/>
            <person name="Berger S.L."/>
            <person name="Reinberg D."/>
            <person name="Wang J."/>
            <person name="Liebig J."/>
        </authorList>
    </citation>
    <scope>NUCLEOTIDE SEQUENCE [LARGE SCALE GENOMIC DNA]</scope>
    <source>
        <strain evidence="5">C129</strain>
    </source>
</reference>
<evidence type="ECO:0000313" key="4">
    <source>
        <dbReference type="EMBL" id="EFN70479.1"/>
    </source>
</evidence>
<dbReference type="GO" id="GO:0008146">
    <property type="term" value="F:sulfotransferase activity"/>
    <property type="evidence" value="ECO:0007669"/>
    <property type="project" value="InterPro"/>
</dbReference>
<keyword evidence="2 4" id="KW-0808">Transferase</keyword>
<evidence type="ECO:0000259" key="3">
    <source>
        <dbReference type="Pfam" id="PF00685"/>
    </source>
</evidence>
<sequence>MPFLKDLKIERVEGELAITLSKLYPKRVRGFVKVGEKKWCLPYKFVEQGDKILNFETRPDDTWIIAYPRSGTTLTQELIWLVGNDMNFDEAYRKPLTERVPFIDISLIREDELLASSTSNEQKITKYSVEFVQNQPSPRFVKSHFPLDLWPTVVNNDCKIIYVARNPKDVVVSWYNLLRDLNQYQGNFEQMCNDFINNHTMWAPYWEHVKSAWAIRHKPNILFLFYEDLTKNLSENIKKVAAFYDKTYNNEQIAKLTEHLNIENFRKNSMVNQLEQAGRIKPESFIRQGKTGNWKEIFTPELEKKFNEWIVDNLKDTDLVFPN</sequence>
<accession>E2A7W0</accession>
<organism evidence="5">
    <name type="scientific">Camponotus floridanus</name>
    <name type="common">Florida carpenter ant</name>
    <dbReference type="NCBI Taxonomy" id="104421"/>
    <lineage>
        <taxon>Eukaryota</taxon>
        <taxon>Metazoa</taxon>
        <taxon>Ecdysozoa</taxon>
        <taxon>Arthropoda</taxon>
        <taxon>Hexapoda</taxon>
        <taxon>Insecta</taxon>
        <taxon>Pterygota</taxon>
        <taxon>Neoptera</taxon>
        <taxon>Endopterygota</taxon>
        <taxon>Hymenoptera</taxon>
        <taxon>Apocrita</taxon>
        <taxon>Aculeata</taxon>
        <taxon>Formicoidea</taxon>
        <taxon>Formicidae</taxon>
        <taxon>Formicinae</taxon>
        <taxon>Camponotus</taxon>
    </lineage>
</organism>